<feature type="region of interest" description="Disordered" evidence="1">
    <location>
        <begin position="1"/>
        <end position="58"/>
    </location>
</feature>
<feature type="region of interest" description="Disordered" evidence="1">
    <location>
        <begin position="293"/>
        <end position="457"/>
    </location>
</feature>
<keyword evidence="3" id="KW-1185">Reference proteome</keyword>
<gene>
    <name evidence="2" type="ORF">BTJ68_01367</name>
</gene>
<dbReference type="InParanoid" id="A0A1Z5TRK3"/>
<feature type="compositionally biased region" description="Basic and acidic residues" evidence="1">
    <location>
        <begin position="435"/>
        <end position="451"/>
    </location>
</feature>
<comment type="caution">
    <text evidence="2">The sequence shown here is derived from an EMBL/GenBank/DDBJ whole genome shotgun (WGS) entry which is preliminary data.</text>
</comment>
<evidence type="ECO:0000256" key="1">
    <source>
        <dbReference type="SAM" id="MobiDB-lite"/>
    </source>
</evidence>
<sequence length="669" mass="73920">MTLDPMHESDDEEFHSIRSPGLQSEHVAESASEEGEEDSESLMGPPAHPLPSLQGAFEESIVESTQGEDANNTLPEESDAERRRQNLLDMQHFDDSWTTRWKQRPGAEYHPLLKLMAQIVFGMHLLQQQQAKSNEEVVRILQTHVNEVDGFLERTAEDFDLAIVDIEERIRHLKLPMEHLDVFNIMLDDRNFRMQLLDGNDKIEKIIERTTRAMRAALMDVGHGIAATQELSKYLSGIKDLWPRGQGDIVNVLSAMRGNEQGWTKYLKDLKLKGSTLNRHLQKLGTVIGEMSRLAAAASRRNKPSSRPTSPPRSGPTSPPLQSKFSPEREDSLAIQRRQSLNKPLPQAPATLTGSLDGAGARAHPVPFAQRFEKPRQSPQSPPHHGWRTSSAPNGIPPRPRTAGAPRDAQVSRSNTLDLAEFLKHSGPLSSNPPEPEHASRNHRQLHEKAPRSHSQGAVDILNAVSTAEASNLRARSKTHGPTAVVLTNRPQSRDVDATSNRAESRGRDRAMSVKSMPASRKDSLSSVGFARRLSKRAKHMPPSGDRSQWRPGPQDHVNNLPADSSNPSGNDQQQPGDSQGAAPTQQAQKGLKRPPSRLALFPKTPEPGPPTPSLIPGQNIHDSWPIRDSNAPVLQSSTTAPPSIDSTQKSRGRSLKSFFQRKHKVQAA</sequence>
<feature type="compositionally biased region" description="Polar residues" evidence="1">
    <location>
        <begin position="562"/>
        <end position="589"/>
    </location>
</feature>
<name>A0A1Z5TRK3_HORWE</name>
<dbReference type="AlphaFoldDB" id="A0A1Z5TRK3"/>
<reference evidence="2 3" key="1">
    <citation type="submission" date="2017-01" db="EMBL/GenBank/DDBJ databases">
        <title>The recent genome duplication of the halophilic yeast Hortaea werneckii: insights from long-read sequencing.</title>
        <authorList>
            <person name="Sinha S."/>
            <person name="Flibotte S."/>
            <person name="Neira M."/>
            <person name="Lenassi M."/>
            <person name="Gostincar C."/>
            <person name="Stajich J.E."/>
            <person name="Nislow C.E."/>
        </authorList>
    </citation>
    <scope>NUCLEOTIDE SEQUENCE [LARGE SCALE GENOMIC DNA]</scope>
    <source>
        <strain evidence="2 3">EXF-2000</strain>
    </source>
</reference>
<organism evidence="2 3">
    <name type="scientific">Hortaea werneckii EXF-2000</name>
    <dbReference type="NCBI Taxonomy" id="1157616"/>
    <lineage>
        <taxon>Eukaryota</taxon>
        <taxon>Fungi</taxon>
        <taxon>Dikarya</taxon>
        <taxon>Ascomycota</taxon>
        <taxon>Pezizomycotina</taxon>
        <taxon>Dothideomycetes</taxon>
        <taxon>Dothideomycetidae</taxon>
        <taxon>Mycosphaerellales</taxon>
        <taxon>Teratosphaeriaceae</taxon>
        <taxon>Hortaea</taxon>
    </lineage>
</organism>
<proteinExistence type="predicted"/>
<feature type="compositionally biased region" description="Basic and acidic residues" evidence="1">
    <location>
        <begin position="492"/>
        <end position="512"/>
    </location>
</feature>
<feature type="compositionally biased region" description="Acidic residues" evidence="1">
    <location>
        <begin position="31"/>
        <end position="40"/>
    </location>
</feature>
<evidence type="ECO:0000313" key="2">
    <source>
        <dbReference type="EMBL" id="OTA38656.1"/>
    </source>
</evidence>
<feature type="compositionally biased region" description="Basic residues" evidence="1">
    <location>
        <begin position="651"/>
        <end position="669"/>
    </location>
</feature>
<feature type="region of interest" description="Disordered" evidence="1">
    <location>
        <begin position="471"/>
        <end position="669"/>
    </location>
</feature>
<dbReference type="VEuPathDB" id="FungiDB:BTJ68_01367"/>
<accession>A0A1Z5TRK3</accession>
<dbReference type="STRING" id="1157616.A0A1Z5TRK3"/>
<feature type="compositionally biased region" description="Pro residues" evidence="1">
    <location>
        <begin position="309"/>
        <end position="319"/>
    </location>
</feature>
<evidence type="ECO:0000313" key="3">
    <source>
        <dbReference type="Proteomes" id="UP000194280"/>
    </source>
</evidence>
<feature type="compositionally biased region" description="Polar residues" evidence="1">
    <location>
        <begin position="633"/>
        <end position="650"/>
    </location>
</feature>
<dbReference type="EMBL" id="MUNK01000009">
    <property type="protein sequence ID" value="OTA38656.1"/>
    <property type="molecule type" value="Genomic_DNA"/>
</dbReference>
<protein>
    <submittedName>
        <fullName evidence="2">Uncharacterized protein</fullName>
    </submittedName>
</protein>
<dbReference type="Proteomes" id="UP000194280">
    <property type="component" value="Unassembled WGS sequence"/>
</dbReference>
<feature type="compositionally biased region" description="Pro residues" evidence="1">
    <location>
        <begin position="605"/>
        <end position="614"/>
    </location>
</feature>
<dbReference type="OrthoDB" id="5389734at2759"/>